<dbReference type="RefSeq" id="WP_090415921.1">
    <property type="nucleotide sequence ID" value="NZ_FNOY01000123.1"/>
</dbReference>
<organism evidence="1 2">
    <name type="scientific">Nitrosomonas halophila</name>
    <dbReference type="NCBI Taxonomy" id="44576"/>
    <lineage>
        <taxon>Bacteria</taxon>
        <taxon>Pseudomonadati</taxon>
        <taxon>Pseudomonadota</taxon>
        <taxon>Betaproteobacteria</taxon>
        <taxon>Nitrosomonadales</taxon>
        <taxon>Nitrosomonadaceae</taxon>
        <taxon>Nitrosomonas</taxon>
    </lineage>
</organism>
<accession>A0A1H3Q1A0</accession>
<reference evidence="1 2" key="1">
    <citation type="submission" date="2016-10" db="EMBL/GenBank/DDBJ databases">
        <authorList>
            <person name="de Groot N.N."/>
        </authorList>
    </citation>
    <scope>NUCLEOTIDE SEQUENCE [LARGE SCALE GENOMIC DNA]</scope>
    <source>
        <strain evidence="1 2">Nm1</strain>
    </source>
</reference>
<dbReference type="EMBL" id="FNOY01000123">
    <property type="protein sequence ID" value="SDZ06815.1"/>
    <property type="molecule type" value="Genomic_DNA"/>
</dbReference>
<dbReference type="STRING" id="44576.SAMN05421881_11234"/>
<keyword evidence="2" id="KW-1185">Reference proteome</keyword>
<protein>
    <submittedName>
        <fullName evidence="1">Uncharacterized protein</fullName>
    </submittedName>
</protein>
<dbReference type="Proteomes" id="UP000198640">
    <property type="component" value="Unassembled WGS sequence"/>
</dbReference>
<proteinExistence type="predicted"/>
<sequence length="95" mass="11222">MPSTAEQVRDISADIWNDVHYMISAWSQIVRLRFHHQPSSCHIRHRVSWLGLIHQYNYLEWDGEGTMTLYHGFNPIAMSRFEIQPRLDGKIVIES</sequence>
<name>A0A1H3Q1A0_9PROT</name>
<dbReference type="AlphaFoldDB" id="A0A1H3Q1A0"/>
<evidence type="ECO:0000313" key="2">
    <source>
        <dbReference type="Proteomes" id="UP000198640"/>
    </source>
</evidence>
<gene>
    <name evidence="1" type="ORF">SAMN05421881_11234</name>
</gene>
<evidence type="ECO:0000313" key="1">
    <source>
        <dbReference type="EMBL" id="SDZ06815.1"/>
    </source>
</evidence>